<dbReference type="AlphaFoldDB" id="A0A7S4SX51"/>
<organism evidence="2">
    <name type="scientific">Ditylum brightwellii</name>
    <dbReference type="NCBI Taxonomy" id="49249"/>
    <lineage>
        <taxon>Eukaryota</taxon>
        <taxon>Sar</taxon>
        <taxon>Stramenopiles</taxon>
        <taxon>Ochrophyta</taxon>
        <taxon>Bacillariophyta</taxon>
        <taxon>Mediophyceae</taxon>
        <taxon>Lithodesmiophycidae</taxon>
        <taxon>Lithodesmiales</taxon>
        <taxon>Lithodesmiaceae</taxon>
        <taxon>Ditylum</taxon>
    </lineage>
</organism>
<sequence>MNISMQFLLALLLLVSRANAEHEGGKTMPPPTHMTRAPRTEMYSELIYLEKFCRDYSFQPVRTELDANGRFTFEIGDRQGFKCDLYENAVNYGQYGGEKVGETFLTCKIIAFQDIILPDAFRSFDNVAIWDCTITDYLGEGPNVDDDETYIRNEGDLLLFDAPFFCEYEFDATSYTGVDCTRNRIRQDALWREFHSHTGTFATVGGVALAKGSRGQMEIQWDFYKMTWFHVYTIEVWALEQPTIPLYGSHHRSY</sequence>
<protein>
    <submittedName>
        <fullName evidence="2">Uncharacterized protein</fullName>
    </submittedName>
</protein>
<evidence type="ECO:0000256" key="1">
    <source>
        <dbReference type="SAM" id="SignalP"/>
    </source>
</evidence>
<gene>
    <name evidence="2" type="ORF">DBRI00130_LOCUS40162</name>
</gene>
<feature type="signal peptide" evidence="1">
    <location>
        <begin position="1"/>
        <end position="20"/>
    </location>
</feature>
<dbReference type="EMBL" id="HBNS01055529">
    <property type="protein sequence ID" value="CAE4658444.1"/>
    <property type="molecule type" value="Transcribed_RNA"/>
</dbReference>
<accession>A0A7S4SX51</accession>
<keyword evidence="1" id="KW-0732">Signal</keyword>
<proteinExistence type="predicted"/>
<evidence type="ECO:0000313" key="2">
    <source>
        <dbReference type="EMBL" id="CAE4658444.1"/>
    </source>
</evidence>
<reference evidence="2" key="1">
    <citation type="submission" date="2021-01" db="EMBL/GenBank/DDBJ databases">
        <authorList>
            <person name="Corre E."/>
            <person name="Pelletier E."/>
            <person name="Niang G."/>
            <person name="Scheremetjew M."/>
            <person name="Finn R."/>
            <person name="Kale V."/>
            <person name="Holt S."/>
            <person name="Cochrane G."/>
            <person name="Meng A."/>
            <person name="Brown T."/>
            <person name="Cohen L."/>
        </authorList>
    </citation>
    <scope>NUCLEOTIDE SEQUENCE</scope>
    <source>
        <strain evidence="2">GSO104</strain>
    </source>
</reference>
<name>A0A7S4SX51_9STRA</name>
<feature type="chain" id="PRO_5031074714" evidence="1">
    <location>
        <begin position="21"/>
        <end position="254"/>
    </location>
</feature>